<dbReference type="AlphaFoldDB" id="A0A9P9Y9K4"/>
<proteinExistence type="predicted"/>
<feature type="region of interest" description="Disordered" evidence="1">
    <location>
        <begin position="1"/>
        <end position="115"/>
    </location>
</feature>
<organism evidence="2 3">
    <name type="scientific">Emericellopsis cladophorae</name>
    <dbReference type="NCBI Taxonomy" id="2686198"/>
    <lineage>
        <taxon>Eukaryota</taxon>
        <taxon>Fungi</taxon>
        <taxon>Dikarya</taxon>
        <taxon>Ascomycota</taxon>
        <taxon>Pezizomycotina</taxon>
        <taxon>Sordariomycetes</taxon>
        <taxon>Hypocreomycetidae</taxon>
        <taxon>Hypocreales</taxon>
        <taxon>Bionectriaceae</taxon>
        <taxon>Emericellopsis</taxon>
    </lineage>
</organism>
<accession>A0A9P9Y9K4</accession>
<evidence type="ECO:0000256" key="1">
    <source>
        <dbReference type="SAM" id="MobiDB-lite"/>
    </source>
</evidence>
<dbReference type="OrthoDB" id="5278911at2759"/>
<gene>
    <name evidence="2" type="ORF">J7T54_006951</name>
</gene>
<feature type="compositionally biased region" description="Basic residues" evidence="1">
    <location>
        <begin position="1"/>
        <end position="12"/>
    </location>
</feature>
<dbReference type="Proteomes" id="UP001055219">
    <property type="component" value="Unassembled WGS sequence"/>
</dbReference>
<protein>
    <recommendedName>
        <fullName evidence="4">Tafazzin</fullName>
    </recommendedName>
</protein>
<sequence>MPKKRQYQHLKSFKPIAPVSPALSSSSSRGSDSNAPAKGVNELLSGLRRSAAGSSSASSPHLLANGPSVHPDLRSILQIPDTPPPAPRRPVRTRFDASGRRLPAGPPPPRSWVTTRGQDVDLSHRMRGLKLKDAPSDHNALPGAYLPGRGSLIDRVLRAIASDWEFQRAYQQYHLYFLPNHLKPALLRHIGISGGGVTLADLKLILLPPTDLYEQGELEADSHTTNEVSYLDLSRSLGRSIRLRDVTNFLVPPAPQVHDTHLEDSWDAAVDATPSPPRALLPNLTHLSLALSPDDAEGGSWRHLLDFASKTSHITHLSLAYWPDPCLAPRAQTSKVTTPQGNKIYYGGTNFYSHSLDHDWSEALLVLRKLSRCFYELEYLDLTGCGSWFKALMLETEHDHVDWAVHWGKVTDLRLYAGFPRQEDMAAAEQVAFAEVMETAALVERHIRHMRAGKGRFINVERDRPAT</sequence>
<dbReference type="GeneID" id="75833428"/>
<reference evidence="2" key="1">
    <citation type="journal article" date="2021" name="J Fungi (Basel)">
        <title>Genomic and Metabolomic Analyses of the Marine Fungus Emericellopsis cladophorae: Insights into Saltwater Adaptability Mechanisms and Its Biosynthetic Potential.</title>
        <authorList>
            <person name="Goncalves M.F.M."/>
            <person name="Hilario S."/>
            <person name="Van de Peer Y."/>
            <person name="Esteves A.C."/>
            <person name="Alves A."/>
        </authorList>
    </citation>
    <scope>NUCLEOTIDE SEQUENCE</scope>
    <source>
        <strain evidence="2">MUM 19.33</strain>
    </source>
</reference>
<dbReference type="EMBL" id="JAGIXG020000002">
    <property type="protein sequence ID" value="KAI6785309.1"/>
    <property type="molecule type" value="Genomic_DNA"/>
</dbReference>
<evidence type="ECO:0000313" key="2">
    <source>
        <dbReference type="EMBL" id="KAI6785309.1"/>
    </source>
</evidence>
<evidence type="ECO:0000313" key="3">
    <source>
        <dbReference type="Proteomes" id="UP001055219"/>
    </source>
</evidence>
<reference evidence="2" key="2">
    <citation type="submission" date="2022-07" db="EMBL/GenBank/DDBJ databases">
        <authorList>
            <person name="Goncalves M.F.M."/>
            <person name="Hilario S."/>
            <person name="Van De Peer Y."/>
            <person name="Esteves A.C."/>
            <person name="Alves A."/>
        </authorList>
    </citation>
    <scope>NUCLEOTIDE SEQUENCE</scope>
    <source>
        <strain evidence="2">MUM 19.33</strain>
    </source>
</reference>
<evidence type="ECO:0008006" key="4">
    <source>
        <dbReference type="Google" id="ProtNLM"/>
    </source>
</evidence>
<feature type="compositionally biased region" description="Low complexity" evidence="1">
    <location>
        <begin position="15"/>
        <end position="59"/>
    </location>
</feature>
<comment type="caution">
    <text evidence="2">The sequence shown here is derived from an EMBL/GenBank/DDBJ whole genome shotgun (WGS) entry which is preliminary data.</text>
</comment>
<keyword evidence="3" id="KW-1185">Reference proteome</keyword>
<name>A0A9P9Y9K4_9HYPO</name>
<dbReference type="RefSeq" id="XP_051366165.1">
    <property type="nucleotide sequence ID" value="XM_051509140.1"/>
</dbReference>